<protein>
    <recommendedName>
        <fullName evidence="5">Cytochrome c domain-containing protein</fullName>
    </recommendedName>
</protein>
<dbReference type="STRING" id="530564.Psta_3349"/>
<dbReference type="GO" id="GO:0046872">
    <property type="term" value="F:metal ion binding"/>
    <property type="evidence" value="ECO:0007669"/>
    <property type="project" value="UniProtKB-KW"/>
</dbReference>
<gene>
    <name evidence="6" type="ordered locus">Psta_3349</name>
</gene>
<keyword evidence="1 4" id="KW-0349">Heme</keyword>
<proteinExistence type="predicted"/>
<dbReference type="eggNOG" id="COG2010">
    <property type="taxonomic scope" value="Bacteria"/>
</dbReference>
<evidence type="ECO:0000256" key="4">
    <source>
        <dbReference type="PROSITE-ProRule" id="PRU00433"/>
    </source>
</evidence>
<dbReference type="GO" id="GO:0009055">
    <property type="term" value="F:electron transfer activity"/>
    <property type="evidence" value="ECO:0007669"/>
    <property type="project" value="InterPro"/>
</dbReference>
<evidence type="ECO:0000256" key="2">
    <source>
        <dbReference type="ARBA" id="ARBA00022723"/>
    </source>
</evidence>
<dbReference type="PANTHER" id="PTHR35889">
    <property type="entry name" value="CYCLOINULO-OLIGOSACCHARIDE FRUCTANOTRANSFERASE-RELATED"/>
    <property type="match status" value="1"/>
</dbReference>
<dbReference type="InterPro" id="IPR009056">
    <property type="entry name" value="Cyt_c-like_dom"/>
</dbReference>
<accession>D2QXT6</accession>
<evidence type="ECO:0000313" key="7">
    <source>
        <dbReference type="Proteomes" id="UP000001887"/>
    </source>
</evidence>
<keyword evidence="2 4" id="KW-0479">Metal-binding</keyword>
<dbReference type="SUPFAM" id="SSF46626">
    <property type="entry name" value="Cytochrome c"/>
    <property type="match status" value="1"/>
</dbReference>
<feature type="domain" description="Cytochrome c" evidence="5">
    <location>
        <begin position="37"/>
        <end position="134"/>
    </location>
</feature>
<reference evidence="6 7" key="1">
    <citation type="journal article" date="2009" name="Stand. Genomic Sci.">
        <title>Complete genome sequence of Pirellula staleyi type strain (ATCC 27377).</title>
        <authorList>
            <person name="Clum A."/>
            <person name="Tindall B.J."/>
            <person name="Sikorski J."/>
            <person name="Ivanova N."/>
            <person name="Mavrommatis K."/>
            <person name="Lucas S."/>
            <person name="Glavina del Rio T."/>
            <person name="Nolan M."/>
            <person name="Chen F."/>
            <person name="Tice H."/>
            <person name="Pitluck S."/>
            <person name="Cheng J.F."/>
            <person name="Chertkov O."/>
            <person name="Brettin T."/>
            <person name="Han C."/>
            <person name="Detter J.C."/>
            <person name="Kuske C."/>
            <person name="Bruce D."/>
            <person name="Goodwin L."/>
            <person name="Ovchinikova G."/>
            <person name="Pati A."/>
            <person name="Mikhailova N."/>
            <person name="Chen A."/>
            <person name="Palaniappan K."/>
            <person name="Land M."/>
            <person name="Hauser L."/>
            <person name="Chang Y.J."/>
            <person name="Jeffries C.D."/>
            <person name="Chain P."/>
            <person name="Rohde M."/>
            <person name="Goker M."/>
            <person name="Bristow J."/>
            <person name="Eisen J.A."/>
            <person name="Markowitz V."/>
            <person name="Hugenholtz P."/>
            <person name="Kyrpides N.C."/>
            <person name="Klenk H.P."/>
            <person name="Lapidus A."/>
        </authorList>
    </citation>
    <scope>NUCLEOTIDE SEQUENCE [LARGE SCALE GENOMIC DNA]</scope>
    <source>
        <strain evidence="7">ATCC 27377 / DSM 6068 / ICPB 4128</strain>
    </source>
</reference>
<evidence type="ECO:0000256" key="3">
    <source>
        <dbReference type="ARBA" id="ARBA00023004"/>
    </source>
</evidence>
<dbReference type="Pfam" id="PF07635">
    <property type="entry name" value="PSCyt1"/>
    <property type="match status" value="1"/>
</dbReference>
<dbReference type="Pfam" id="PF07583">
    <property type="entry name" value="PSCyt2"/>
    <property type="match status" value="1"/>
</dbReference>
<dbReference type="OrthoDB" id="127107at2"/>
<organism evidence="6 7">
    <name type="scientific">Pirellula staleyi (strain ATCC 27377 / DSM 6068 / ICPB 4128)</name>
    <name type="common">Pirella staleyi</name>
    <dbReference type="NCBI Taxonomy" id="530564"/>
    <lineage>
        <taxon>Bacteria</taxon>
        <taxon>Pseudomonadati</taxon>
        <taxon>Planctomycetota</taxon>
        <taxon>Planctomycetia</taxon>
        <taxon>Pirellulales</taxon>
        <taxon>Pirellulaceae</taxon>
        <taxon>Pirellula</taxon>
    </lineage>
</organism>
<evidence type="ECO:0000259" key="5">
    <source>
        <dbReference type="PROSITE" id="PS51007"/>
    </source>
</evidence>
<dbReference type="PANTHER" id="PTHR35889:SF3">
    <property type="entry name" value="F-BOX DOMAIN-CONTAINING PROTEIN"/>
    <property type="match status" value="1"/>
</dbReference>
<name>D2QXT6_PIRSD</name>
<dbReference type="KEGG" id="psl:Psta_3349"/>
<keyword evidence="7" id="KW-1185">Reference proteome</keyword>
<dbReference type="Proteomes" id="UP000001887">
    <property type="component" value="Chromosome"/>
</dbReference>
<sequence precursor="true">MEKLSRIFGLALVVALVPSILAWGADPKPEFDPAHAEKMAEGLELFKSQVRTVLIDHCIDCHGGAEVESGLDLATRKGLLRGGSHGPAIVSGKSDDSNLVRLIAHKEEPKMPEGGERLPDVAIAAVSKWIDLGAPYDKPLVDNPRDPDSWTTTVVDAKSREFWSFQPLQATAPPAVKNGSWPQGPIDQFVLAKLEEKNLAPAAKADRRTLIRRAYFDLIGLPPSPEEVEAFAQDASPDAFEKVINKLLDNPHYGERWGRHWLDVARFAESHGFEQDYDRPYAYHYRDFVIKALAMDMPFDQFVRWQLAGDELAPQDPLAMMATGFLGAGVFPTQITANEVERTRYDSLDDMASTTTSAMLGLSVGCARCHDHKFDPIPQADYYRMAAIFTTTVRSNLDLDLDPAGYQKKLESFTKEHQPLADALAKYESEVLKKQAATWLDSTAAAELRSSTPWQVAKIEKIESSGKSTFTVQPDDSVLASGTNADFDTYTFEVALPKFAVRAIRLEAMADASLPHQGPGRAENGNFALTDLSVVHRSAAKGEAAQLKLLDPKFTFEQPGLSARFTIDSDARSGWAVDPQFGRNHVLVYPLADALPIAEGKLQFTLKFENNKKHQIGRLRISLSGNDPQTLDAATGEGLPADLINALATPADKRTERDLAAAVQWLKRDDVQWKLLADVVAQHDKKRPQPHLAKVMVCSEGVTPIRHHTQGADFFTETFFLKRGDCDQKMGVAQPGYLQVLTRASGGEAHWAITPPAGARTSHRRAALAAWITDTEAGAGHLLARVIANRLWHHHFGRGIVSTPNDFGVQGVKPTHPELLDYLALDLMKNGWRLKSLHRAIMLSATYQQGSAWNEEAAKIDPENNLRWRWNPRRMEAEIVRDNILAAGGLLDSTMFGPGSLDDNHQRRSIYFTIKRSRLIPMMQLFDQPEPLVSVGGRPSTTVAPQALALLNSTIVRKSAVSLGKQLSTLEDQSWESLVDRGYLLTVSRLPDASERAATAEFLAAQTKSYEAAGKSNARELALADFAQVLMGLSEFVYIP</sequence>
<dbReference type="Pfam" id="PF07587">
    <property type="entry name" value="PSD1"/>
    <property type="match status" value="1"/>
</dbReference>
<evidence type="ECO:0000256" key="1">
    <source>
        <dbReference type="ARBA" id="ARBA00022617"/>
    </source>
</evidence>
<dbReference type="InterPro" id="IPR022655">
    <property type="entry name" value="DUF1553"/>
</dbReference>
<keyword evidence="3 4" id="KW-0408">Iron</keyword>
<dbReference type="GO" id="GO:0020037">
    <property type="term" value="F:heme binding"/>
    <property type="evidence" value="ECO:0007669"/>
    <property type="project" value="InterPro"/>
</dbReference>
<dbReference type="AlphaFoldDB" id="D2QXT6"/>
<dbReference type="InterPro" id="IPR036909">
    <property type="entry name" value="Cyt_c-like_dom_sf"/>
</dbReference>
<dbReference type="InterPro" id="IPR011444">
    <property type="entry name" value="DUF1549"/>
</dbReference>
<evidence type="ECO:0000313" key="6">
    <source>
        <dbReference type="EMBL" id="ADB18013.1"/>
    </source>
</evidence>
<dbReference type="InterPro" id="IPR011429">
    <property type="entry name" value="Cyt_c_Planctomycete-type"/>
</dbReference>
<dbReference type="EMBL" id="CP001848">
    <property type="protein sequence ID" value="ADB18013.1"/>
    <property type="molecule type" value="Genomic_DNA"/>
</dbReference>
<dbReference type="PROSITE" id="PS51007">
    <property type="entry name" value="CYTC"/>
    <property type="match status" value="1"/>
</dbReference>
<dbReference type="HOGENOM" id="CLU_005632_1_0_0"/>